<dbReference type="PROSITE" id="PS50041">
    <property type="entry name" value="C_TYPE_LECTIN_2"/>
    <property type="match status" value="2"/>
</dbReference>
<name>A0A9D4CT17_DREPO</name>
<evidence type="ECO:0000259" key="2">
    <source>
        <dbReference type="PROSITE" id="PS50041"/>
    </source>
</evidence>
<reference evidence="3" key="2">
    <citation type="submission" date="2020-11" db="EMBL/GenBank/DDBJ databases">
        <authorList>
            <person name="McCartney M.A."/>
            <person name="Auch B."/>
            <person name="Kono T."/>
            <person name="Mallez S."/>
            <person name="Becker A."/>
            <person name="Gohl D.M."/>
            <person name="Silverstein K.A.T."/>
            <person name="Koren S."/>
            <person name="Bechman K.B."/>
            <person name="Herman A."/>
            <person name="Abrahante J.E."/>
            <person name="Garbe J."/>
        </authorList>
    </citation>
    <scope>NUCLEOTIDE SEQUENCE</scope>
    <source>
        <strain evidence="3">Duluth1</strain>
        <tissue evidence="3">Whole animal</tissue>
    </source>
</reference>
<dbReference type="AlphaFoldDB" id="A0A9D4CT17"/>
<dbReference type="Gene3D" id="3.10.100.10">
    <property type="entry name" value="Mannose-Binding Protein A, subunit A"/>
    <property type="match status" value="2"/>
</dbReference>
<dbReference type="Proteomes" id="UP000828390">
    <property type="component" value="Unassembled WGS sequence"/>
</dbReference>
<gene>
    <name evidence="3" type="ORF">DPMN_056704</name>
</gene>
<keyword evidence="1" id="KW-1133">Transmembrane helix</keyword>
<dbReference type="EMBL" id="JAIWYP010000012">
    <property type="protein sequence ID" value="KAH3730712.1"/>
    <property type="molecule type" value="Genomic_DNA"/>
</dbReference>
<keyword evidence="1" id="KW-0472">Membrane</keyword>
<dbReference type="InterPro" id="IPR016187">
    <property type="entry name" value="CTDL_fold"/>
</dbReference>
<reference evidence="3" key="1">
    <citation type="journal article" date="2019" name="bioRxiv">
        <title>The Genome of the Zebra Mussel, Dreissena polymorpha: A Resource for Invasive Species Research.</title>
        <authorList>
            <person name="McCartney M.A."/>
            <person name="Auch B."/>
            <person name="Kono T."/>
            <person name="Mallez S."/>
            <person name="Zhang Y."/>
            <person name="Obille A."/>
            <person name="Becker A."/>
            <person name="Abrahante J.E."/>
            <person name="Garbe J."/>
            <person name="Badalamenti J.P."/>
            <person name="Herman A."/>
            <person name="Mangelson H."/>
            <person name="Liachko I."/>
            <person name="Sullivan S."/>
            <person name="Sone E.D."/>
            <person name="Koren S."/>
            <person name="Silverstein K.A.T."/>
            <person name="Beckman K.B."/>
            <person name="Gohl D.M."/>
        </authorList>
    </citation>
    <scope>NUCLEOTIDE SEQUENCE</scope>
    <source>
        <strain evidence="3">Duluth1</strain>
        <tissue evidence="3">Whole animal</tissue>
    </source>
</reference>
<dbReference type="CDD" id="cd00037">
    <property type="entry name" value="CLECT"/>
    <property type="match status" value="2"/>
</dbReference>
<feature type="transmembrane region" description="Helical" evidence="1">
    <location>
        <begin position="882"/>
        <end position="900"/>
    </location>
</feature>
<keyword evidence="1" id="KW-0812">Transmembrane</keyword>
<evidence type="ECO:0000313" key="4">
    <source>
        <dbReference type="Proteomes" id="UP000828390"/>
    </source>
</evidence>
<protein>
    <recommendedName>
        <fullName evidence="2">C-type lectin domain-containing protein</fullName>
    </recommendedName>
</protein>
<dbReference type="InterPro" id="IPR016186">
    <property type="entry name" value="C-type_lectin-like/link_sf"/>
</dbReference>
<feature type="domain" description="C-type lectin" evidence="2">
    <location>
        <begin position="571"/>
        <end position="687"/>
    </location>
</feature>
<dbReference type="SMART" id="SM00034">
    <property type="entry name" value="CLECT"/>
    <property type="match status" value="2"/>
</dbReference>
<dbReference type="InterPro" id="IPR001304">
    <property type="entry name" value="C-type_lectin-like"/>
</dbReference>
<dbReference type="SUPFAM" id="SSF56436">
    <property type="entry name" value="C-type lectin-like"/>
    <property type="match status" value="3"/>
</dbReference>
<evidence type="ECO:0000313" key="3">
    <source>
        <dbReference type="EMBL" id="KAH3730712.1"/>
    </source>
</evidence>
<proteinExistence type="predicted"/>
<sequence length="933" mass="104371">MKVSVHVNIPGVFGAAPPVRNHTTITLHLARHTRNEAAAICTEKGGRLLDITYYSLFVNILTLAGVSPWSDLPVSNGPPAWIALHRKAWLTGETYYSSDCRTLQDYRIIYWNSADNFHLPDGPEGAYCAYHQVNATVSGQSKIFIHDFTRGNCSERHRFYCLHENGPCVFEEFNDVKGVTSDDFSPQNDILLIGEKSNDACAERCLNASDIYPHPDLLLVEECWGYTMDAAGCTLHVVLRPDFFDVKSRRVSDVGSSLYVKRCFSSSVSNETFNSQRSDESEFPDTQCGVLDIENSTMTSPEVDVYLEAHTWNEAFQICRKSGKHLLNAKRALDYFATQQTWTKYLPKTSTYLIWLGLHEPCPQTDPDVWVWSDCSGVKEVTWDPRAPPSGSLLETALCAVLNVTASTWLTASCDEFYPFVCMSLNETTVKSYDLGTSGNIGLDSTIGPMKVSNTTCRELCDTWRYEDQECWGYTWSLDTSDCHVHFTHDVTFQNVNLTSRTVSILFRKHLWKETVKAAGKVVSESSIFPTSCCDVTNIKSTCPSNTIPRYETNIPTTTKQRLVLYLQPTTWHSALRTCQERVGATLLRLDNVSKRHALIRFIDSWLELGLLGFTWKSEMWLGLSETRPNDPCSFRWSADCTRPTWTDFADPNYAPASPGGQYCVALDTNASFVKRTCSETKAFVCEYNEGPCGMTPVTGVSCSEGTEGGKLEITNASCDESCKAATFRGMECWVYVQKDAETCVLYFYTDPGACSDTIAFPPNNTAVYKTCYTASHDVLSSPAVTVGAENCVHNFKYPIPIPPSNCPISSTTSATTATPRLFSPIYIWPCLCYVPTSPNVTLTSTEWHEWITTSLTLSRNDTARYRRTKLSLHDGRTSSKTMGFIAGSLLVAIGLYLLLTDAPKIVHDIRGNYDNARHRKIGKKISFDRKRE</sequence>
<accession>A0A9D4CT17</accession>
<organism evidence="3 4">
    <name type="scientific">Dreissena polymorpha</name>
    <name type="common">Zebra mussel</name>
    <name type="synonym">Mytilus polymorpha</name>
    <dbReference type="NCBI Taxonomy" id="45954"/>
    <lineage>
        <taxon>Eukaryota</taxon>
        <taxon>Metazoa</taxon>
        <taxon>Spiralia</taxon>
        <taxon>Lophotrochozoa</taxon>
        <taxon>Mollusca</taxon>
        <taxon>Bivalvia</taxon>
        <taxon>Autobranchia</taxon>
        <taxon>Heteroconchia</taxon>
        <taxon>Euheterodonta</taxon>
        <taxon>Imparidentia</taxon>
        <taxon>Neoheterodontei</taxon>
        <taxon>Myida</taxon>
        <taxon>Dreissenoidea</taxon>
        <taxon>Dreissenidae</taxon>
        <taxon>Dreissena</taxon>
    </lineage>
</organism>
<feature type="domain" description="C-type lectin" evidence="2">
    <location>
        <begin position="311"/>
        <end position="423"/>
    </location>
</feature>
<dbReference type="Pfam" id="PF00059">
    <property type="entry name" value="Lectin_C"/>
    <property type="match status" value="2"/>
</dbReference>
<keyword evidence="4" id="KW-1185">Reference proteome</keyword>
<comment type="caution">
    <text evidence="3">The sequence shown here is derived from an EMBL/GenBank/DDBJ whole genome shotgun (WGS) entry which is preliminary data.</text>
</comment>
<evidence type="ECO:0000256" key="1">
    <source>
        <dbReference type="SAM" id="Phobius"/>
    </source>
</evidence>